<keyword evidence="2" id="KW-1185">Reference proteome</keyword>
<evidence type="ECO:0008006" key="3">
    <source>
        <dbReference type="Google" id="ProtNLM"/>
    </source>
</evidence>
<dbReference type="EMBL" id="JACJTQ010000048">
    <property type="protein sequence ID" value="MBD2694422.1"/>
    <property type="molecule type" value="Genomic_DNA"/>
</dbReference>
<proteinExistence type="predicted"/>
<accession>A0ABR8JAB8</accession>
<dbReference type="RefSeq" id="WP_190908588.1">
    <property type="nucleotide sequence ID" value="NZ_JACJTQ010000048.1"/>
</dbReference>
<evidence type="ECO:0000313" key="1">
    <source>
        <dbReference type="EMBL" id="MBD2694422.1"/>
    </source>
</evidence>
<protein>
    <recommendedName>
        <fullName evidence="3">CopG-like ribbon-helix-helix domain-containing protein</fullName>
    </recommendedName>
</protein>
<comment type="caution">
    <text evidence="1">The sequence shown here is derived from an EMBL/GenBank/DDBJ whole genome shotgun (WGS) entry which is preliminary data.</text>
</comment>
<dbReference type="Proteomes" id="UP000660381">
    <property type="component" value="Unassembled WGS sequence"/>
</dbReference>
<name>A0ABR8JAB8_9NOST</name>
<reference evidence="1 2" key="1">
    <citation type="journal article" date="2020" name="ISME J.">
        <title>Comparative genomics reveals insights into cyanobacterial evolution and habitat adaptation.</title>
        <authorList>
            <person name="Chen M.Y."/>
            <person name="Teng W.K."/>
            <person name="Zhao L."/>
            <person name="Hu C.X."/>
            <person name="Zhou Y.K."/>
            <person name="Han B.P."/>
            <person name="Song L.R."/>
            <person name="Shu W.S."/>
        </authorList>
    </citation>
    <scope>NUCLEOTIDE SEQUENCE [LARGE SCALE GENOMIC DNA]</scope>
    <source>
        <strain evidence="1 2">FACHB-362</strain>
    </source>
</reference>
<organism evidence="1 2">
    <name type="scientific">Anabaena catenula FACHB-362</name>
    <dbReference type="NCBI Taxonomy" id="2692877"/>
    <lineage>
        <taxon>Bacteria</taxon>
        <taxon>Bacillati</taxon>
        <taxon>Cyanobacteriota</taxon>
        <taxon>Cyanophyceae</taxon>
        <taxon>Nostocales</taxon>
        <taxon>Nostocaceae</taxon>
        <taxon>Anabaena</taxon>
    </lineage>
</organism>
<evidence type="ECO:0000313" key="2">
    <source>
        <dbReference type="Proteomes" id="UP000660381"/>
    </source>
</evidence>
<sequence>MTITTTTTIRLPQKLKTELEETCRELKIGQSPAINLALIAWIDANKGRAAKD</sequence>
<gene>
    <name evidence="1" type="ORF">H6G68_22205</name>
</gene>